<reference evidence="1 2" key="1">
    <citation type="submission" date="2017-12" db="EMBL/GenBank/DDBJ databases">
        <title>Comparative genomics of Botrytis spp.</title>
        <authorList>
            <person name="Valero-Jimenez C.A."/>
            <person name="Tapia P."/>
            <person name="Veloso J."/>
            <person name="Silva-Moreno E."/>
            <person name="Staats M."/>
            <person name="Valdes J.H."/>
            <person name="Van Kan J.A.L."/>
        </authorList>
    </citation>
    <scope>NUCLEOTIDE SEQUENCE [LARGE SCALE GENOMIC DNA]</scope>
    <source>
        <strain evidence="1 2">MUCL3349</strain>
    </source>
</reference>
<organism evidence="1 2">
    <name type="scientific">Botrytis porri</name>
    <dbReference type="NCBI Taxonomy" id="87229"/>
    <lineage>
        <taxon>Eukaryota</taxon>
        <taxon>Fungi</taxon>
        <taxon>Dikarya</taxon>
        <taxon>Ascomycota</taxon>
        <taxon>Pezizomycotina</taxon>
        <taxon>Leotiomycetes</taxon>
        <taxon>Helotiales</taxon>
        <taxon>Sclerotiniaceae</taxon>
        <taxon>Botrytis</taxon>
    </lineage>
</organism>
<gene>
    <name evidence="1" type="ORF">BPOR_1093g00010</name>
</gene>
<accession>A0A4Z1KJF2</accession>
<protein>
    <submittedName>
        <fullName evidence="1">Uncharacterized protein</fullName>
    </submittedName>
</protein>
<proteinExistence type="predicted"/>
<name>A0A4Z1KJF2_9HELO</name>
<evidence type="ECO:0000313" key="1">
    <source>
        <dbReference type="EMBL" id="TGO81587.1"/>
    </source>
</evidence>
<sequence length="177" mass="20125">MAPYMIEVTMLDYEKLPHYFIPVPPDIQTEPPSIGEFVQWIHQSKPTKWDMMEAEYFSRGPPFSWNSIIFSTSYRAISSKLVVWTLSDGNNSYRSQRILAYSTYHGYAWELGMMDGGGGFLLGGVEGPSEKSRSVDVRYEVALLTPAILLTIMSLENDGAIWRTTTLNAIYKLHVRS</sequence>
<dbReference type="EMBL" id="PQXO01001087">
    <property type="protein sequence ID" value="TGO81587.1"/>
    <property type="molecule type" value="Genomic_DNA"/>
</dbReference>
<comment type="caution">
    <text evidence="1">The sequence shown here is derived from an EMBL/GenBank/DDBJ whole genome shotgun (WGS) entry which is preliminary data.</text>
</comment>
<dbReference type="AlphaFoldDB" id="A0A4Z1KJF2"/>
<dbReference type="Proteomes" id="UP000297280">
    <property type="component" value="Unassembled WGS sequence"/>
</dbReference>
<evidence type="ECO:0000313" key="2">
    <source>
        <dbReference type="Proteomes" id="UP000297280"/>
    </source>
</evidence>
<keyword evidence="2" id="KW-1185">Reference proteome</keyword>